<dbReference type="AlphaFoldDB" id="A0A6I6MX43"/>
<evidence type="ECO:0000313" key="4">
    <source>
        <dbReference type="Proteomes" id="UP000436138"/>
    </source>
</evidence>
<dbReference type="EMBL" id="CP047020">
    <property type="protein sequence ID" value="QHA02170.1"/>
    <property type="molecule type" value="Genomic_DNA"/>
</dbReference>
<feature type="domain" description="Tyr recombinase" evidence="2">
    <location>
        <begin position="179"/>
        <end position="395"/>
    </location>
</feature>
<dbReference type="GO" id="GO:0003677">
    <property type="term" value="F:DNA binding"/>
    <property type="evidence" value="ECO:0007669"/>
    <property type="project" value="InterPro"/>
</dbReference>
<proteinExistence type="predicted"/>
<name>A0A6I6MX43_9ACTN</name>
<evidence type="ECO:0000259" key="2">
    <source>
        <dbReference type="PROSITE" id="PS51898"/>
    </source>
</evidence>
<dbReference type="Gene3D" id="1.10.443.10">
    <property type="entry name" value="Intergrase catalytic core"/>
    <property type="match status" value="1"/>
</dbReference>
<dbReference type="RefSeq" id="WP_158916929.1">
    <property type="nucleotide sequence ID" value="NZ_CP047020.1"/>
</dbReference>
<keyword evidence="4" id="KW-1185">Reference proteome</keyword>
<evidence type="ECO:0000256" key="1">
    <source>
        <dbReference type="ARBA" id="ARBA00023172"/>
    </source>
</evidence>
<dbReference type="PROSITE" id="PS51898">
    <property type="entry name" value="TYR_RECOMBINASE"/>
    <property type="match status" value="1"/>
</dbReference>
<dbReference type="Proteomes" id="UP000436138">
    <property type="component" value="Chromosome"/>
</dbReference>
<dbReference type="PANTHER" id="PTHR34605">
    <property type="entry name" value="PHAGE_INTEGRASE DOMAIN-CONTAINING PROTEIN"/>
    <property type="match status" value="1"/>
</dbReference>
<accession>A0A6I6MX43</accession>
<dbReference type="KEGG" id="sbro:GQF42_01355"/>
<dbReference type="InterPro" id="IPR052925">
    <property type="entry name" value="Phage_Integrase-like_Recomb"/>
</dbReference>
<dbReference type="GO" id="GO:0006310">
    <property type="term" value="P:DNA recombination"/>
    <property type="evidence" value="ECO:0007669"/>
    <property type="project" value="UniProtKB-KW"/>
</dbReference>
<dbReference type="PANTHER" id="PTHR34605:SF4">
    <property type="entry name" value="DNA ADENINE METHYLTRANSFERASE"/>
    <property type="match status" value="1"/>
</dbReference>
<keyword evidence="1" id="KW-0233">DNA recombination</keyword>
<dbReference type="InterPro" id="IPR011010">
    <property type="entry name" value="DNA_brk_join_enz"/>
</dbReference>
<dbReference type="SUPFAM" id="SSF56349">
    <property type="entry name" value="DNA breaking-rejoining enzymes"/>
    <property type="match status" value="1"/>
</dbReference>
<dbReference type="InterPro" id="IPR013762">
    <property type="entry name" value="Integrase-like_cat_sf"/>
</dbReference>
<dbReference type="GO" id="GO:0015074">
    <property type="term" value="P:DNA integration"/>
    <property type="evidence" value="ECO:0007669"/>
    <property type="project" value="InterPro"/>
</dbReference>
<reference evidence="3 4" key="1">
    <citation type="submission" date="2019-12" db="EMBL/GenBank/DDBJ databases">
        <title>Streptomyces sp. strain T44 isolated from rhizosphere soil of Broussonetia papyrifera.</title>
        <authorList>
            <person name="Mo P."/>
        </authorList>
    </citation>
    <scope>NUCLEOTIDE SEQUENCE [LARGE SCALE GENOMIC DNA]</scope>
    <source>
        <strain evidence="3 4">T44</strain>
    </source>
</reference>
<dbReference type="InterPro" id="IPR002104">
    <property type="entry name" value="Integrase_catalytic"/>
</dbReference>
<sequence length="414" mass="46269">MSVERLERLEPESEGAADLVVYEGELLDVADTAAPVRYIVNQHTMLAPGEHPPRADEQPVWGEHEFRLTDEDVADLDEPDLAENTVINRDSTVRAFEAWCAQQKPPHRARPCTTTTYTRYGLHLIRLGKAGKYVPDSVGTYMSRIWNWQPVDLRPDPSHFKARLRAWRREWVAAGGEVRRAPAVTIGYNLRIINAIDETTNIGKRDAFLAALAYANLHREMELADQLVKRVRVHPTGLFVTTAMSKTDQTGKGAGRFIKDREDLQLVRRAQAWLDVLRELGANGPDDPLFRALTKKGQLVKYPEDRKRGKKMRPGSLNERLQVLADRAGVPYIDGKKVTSHSWRAGANTDLIEAGVSLQERNRAGRWADGSKTADTVYDRPHGVGTRDPLAAVPLYGGPAHAAVQQARAEETEA</sequence>
<evidence type="ECO:0000313" key="3">
    <source>
        <dbReference type="EMBL" id="QHA02170.1"/>
    </source>
</evidence>
<organism evidence="3 4">
    <name type="scientific">Streptomyces broussonetiae</name>
    <dbReference type="NCBI Taxonomy" id="2686304"/>
    <lineage>
        <taxon>Bacteria</taxon>
        <taxon>Bacillati</taxon>
        <taxon>Actinomycetota</taxon>
        <taxon>Actinomycetes</taxon>
        <taxon>Kitasatosporales</taxon>
        <taxon>Streptomycetaceae</taxon>
        <taxon>Streptomyces</taxon>
    </lineage>
</organism>
<protein>
    <submittedName>
        <fullName evidence="3">Tyrosine-type recombinase/integrase</fullName>
    </submittedName>
</protein>
<gene>
    <name evidence="3" type="ORF">GQF42_01355</name>
</gene>